<dbReference type="EMBL" id="MZNU01000375">
    <property type="protein sequence ID" value="OWO98903.1"/>
    <property type="molecule type" value="Genomic_DNA"/>
</dbReference>
<dbReference type="OrthoDB" id="3542212at2759"/>
<name>A0A218YU55_9HELO</name>
<comment type="caution">
    <text evidence="1">The sequence shown here is derived from an EMBL/GenBank/DDBJ whole genome shotgun (WGS) entry which is preliminary data.</text>
</comment>
<dbReference type="Proteomes" id="UP000242519">
    <property type="component" value="Unassembled WGS sequence"/>
</dbReference>
<dbReference type="PANTHER" id="PTHR42052">
    <property type="entry name" value="ABM DOMAIN-CONTAINING PROTEIN"/>
    <property type="match status" value="1"/>
</dbReference>
<reference evidence="1 2" key="1">
    <citation type="submission" date="2017-04" db="EMBL/GenBank/DDBJ databases">
        <title>Draft genome sequence of Marssonina coronaria NL1: causal agent of apple blotch.</title>
        <authorList>
            <person name="Cheng Q."/>
        </authorList>
    </citation>
    <scope>NUCLEOTIDE SEQUENCE [LARGE SCALE GENOMIC DNA]</scope>
    <source>
        <strain evidence="1 2">NL1</strain>
    </source>
</reference>
<evidence type="ECO:0000313" key="1">
    <source>
        <dbReference type="EMBL" id="OWO98903.1"/>
    </source>
</evidence>
<dbReference type="Gene3D" id="3.30.70.100">
    <property type="match status" value="1"/>
</dbReference>
<dbReference type="InParanoid" id="A0A218YU55"/>
<sequence length="207" mass="23402">MILEICQLKVKPHLTPSDPSLLVALAKARAQLREKVHDTNSRFYQCIEDPSLIYILGVWPTLALHHEFLASPRKSEILDSQEDLFDFGWVLHLDIGEEGMDELPLDAPVMAIARLFVEDSDEHVRGYDDAVREYRRVVGDGTRPWKVANGWRVDCDDGKKEAVMISGWEGIDAHLAFAAKMNNYPTYDGAGKHYEGMELKHARGVEA</sequence>
<dbReference type="AlphaFoldDB" id="A0A218YU55"/>
<dbReference type="PANTHER" id="PTHR42052:SF1">
    <property type="entry name" value="ABM DOMAIN-CONTAINING PROTEIN"/>
    <property type="match status" value="1"/>
</dbReference>
<evidence type="ECO:0000313" key="2">
    <source>
        <dbReference type="Proteomes" id="UP000242519"/>
    </source>
</evidence>
<protein>
    <recommendedName>
        <fullName evidence="3">ABM domain-containing protein</fullName>
    </recommendedName>
</protein>
<organism evidence="1 2">
    <name type="scientific">Diplocarpon coronariae</name>
    <dbReference type="NCBI Taxonomy" id="2795749"/>
    <lineage>
        <taxon>Eukaryota</taxon>
        <taxon>Fungi</taxon>
        <taxon>Dikarya</taxon>
        <taxon>Ascomycota</taxon>
        <taxon>Pezizomycotina</taxon>
        <taxon>Leotiomycetes</taxon>
        <taxon>Helotiales</taxon>
        <taxon>Drepanopezizaceae</taxon>
        <taxon>Diplocarpon</taxon>
    </lineage>
</organism>
<accession>A0A218YU55</accession>
<evidence type="ECO:0008006" key="3">
    <source>
        <dbReference type="Google" id="ProtNLM"/>
    </source>
</evidence>
<keyword evidence="2" id="KW-1185">Reference proteome</keyword>
<gene>
    <name evidence="1" type="ORF">B2J93_9574</name>
</gene>
<proteinExistence type="predicted"/>